<feature type="transmembrane region" description="Helical" evidence="8">
    <location>
        <begin position="318"/>
        <end position="334"/>
    </location>
</feature>
<keyword evidence="3" id="KW-0328">Glycosyltransferase</keyword>
<gene>
    <name evidence="10" type="ORF">UU93_C0001G0040</name>
</gene>
<proteinExistence type="predicted"/>
<reference evidence="10 11" key="1">
    <citation type="journal article" date="2015" name="Nature">
        <title>rRNA introns, odd ribosomes, and small enigmatic genomes across a large radiation of phyla.</title>
        <authorList>
            <person name="Brown C.T."/>
            <person name="Hug L.A."/>
            <person name="Thomas B.C."/>
            <person name="Sharon I."/>
            <person name="Castelle C.J."/>
            <person name="Singh A."/>
            <person name="Wilkins M.J."/>
            <person name="Williams K.H."/>
            <person name="Banfield J.F."/>
        </authorList>
    </citation>
    <scope>NUCLEOTIDE SEQUENCE [LARGE SCALE GENOMIC DNA]</scope>
</reference>
<evidence type="ECO:0000256" key="8">
    <source>
        <dbReference type="SAM" id="Phobius"/>
    </source>
</evidence>
<keyword evidence="6 8" id="KW-1133">Transmembrane helix</keyword>
<comment type="caution">
    <text evidence="10">The sequence shown here is derived from an EMBL/GenBank/DDBJ whole genome shotgun (WGS) entry which is preliminary data.</text>
</comment>
<evidence type="ECO:0000256" key="7">
    <source>
        <dbReference type="ARBA" id="ARBA00023136"/>
    </source>
</evidence>
<sequence>MWKKIESWIHTHETAFWVCIIVSILRIPSLFEPYWYGDEAIYLTIGQALRKGEWLYRDIFDHKPPIIYWLSAAVDGNLFWFKLLGIVICILTIIGFYQLLKRLNISKIGVHLLVFGLLITLPTIEGNIVNAELLFLLPVVWAFFLGIKPTNSKNVLLAGILFGLATLIKVPAIFEAAALGGYWLISRQKGIFKNGVLLALGIIIPIAASFGYFYTQGLAQDYLKYAWTYNLSYTATWKSNSVFDNLWVKFIIVLAIFVFSWWKSRKLSEVARLVSVWIPISLFAAMLSNRPYPHYLIQAATGVSLATVLIWKSKREKLWGIFLGLLLMVTIWHYKFGFYPTFPYYSNFISFVTKTESKDEYFRRFDTTLIFDYKIAEIIAKDTNKYDRIFVWGDRPTIYALSRRSPIGHYTTKFHIQSLHTEDETISAIATGRVKYIVTMGEENKLPGLWEILLSKYMKVWENGDEKVYKLWKKF</sequence>
<feature type="transmembrane region" description="Helical" evidence="8">
    <location>
        <begin position="156"/>
        <end position="184"/>
    </location>
</feature>
<feature type="transmembrane region" description="Helical" evidence="8">
    <location>
        <begin position="79"/>
        <end position="100"/>
    </location>
</feature>
<feature type="transmembrane region" description="Helical" evidence="8">
    <location>
        <begin position="294"/>
        <end position="311"/>
    </location>
</feature>
<evidence type="ECO:0000256" key="5">
    <source>
        <dbReference type="ARBA" id="ARBA00022692"/>
    </source>
</evidence>
<evidence type="ECO:0000256" key="1">
    <source>
        <dbReference type="ARBA" id="ARBA00004651"/>
    </source>
</evidence>
<evidence type="ECO:0000256" key="6">
    <source>
        <dbReference type="ARBA" id="ARBA00022989"/>
    </source>
</evidence>
<evidence type="ECO:0000256" key="3">
    <source>
        <dbReference type="ARBA" id="ARBA00022676"/>
    </source>
</evidence>
<comment type="subcellular location">
    <subcellularLocation>
        <location evidence="1">Cell membrane</location>
        <topology evidence="1">Multi-pass membrane protein</topology>
    </subcellularLocation>
</comment>
<keyword evidence="7 8" id="KW-0472">Membrane</keyword>
<evidence type="ECO:0000313" key="11">
    <source>
        <dbReference type="Proteomes" id="UP000034160"/>
    </source>
</evidence>
<dbReference type="GO" id="GO:0016763">
    <property type="term" value="F:pentosyltransferase activity"/>
    <property type="evidence" value="ECO:0007669"/>
    <property type="project" value="TreeGrafter"/>
</dbReference>
<dbReference type="PANTHER" id="PTHR33908:SF11">
    <property type="entry name" value="MEMBRANE PROTEIN"/>
    <property type="match status" value="1"/>
</dbReference>
<feature type="transmembrane region" description="Helical" evidence="8">
    <location>
        <begin position="246"/>
        <end position="263"/>
    </location>
</feature>
<dbReference type="AlphaFoldDB" id="A0A0G0Y947"/>
<protein>
    <recommendedName>
        <fullName evidence="9">Glycosyltransferase RgtA/B/C/D-like domain-containing protein</fullName>
    </recommendedName>
</protein>
<dbReference type="InterPro" id="IPR050297">
    <property type="entry name" value="LipidA_mod_glycosyltrf_83"/>
</dbReference>
<keyword evidence="5 8" id="KW-0812">Transmembrane</keyword>
<dbReference type="GO" id="GO:0005886">
    <property type="term" value="C:plasma membrane"/>
    <property type="evidence" value="ECO:0007669"/>
    <property type="project" value="UniProtKB-SubCell"/>
</dbReference>
<dbReference type="InterPro" id="IPR038731">
    <property type="entry name" value="RgtA/B/C-like"/>
</dbReference>
<dbReference type="EMBL" id="LCCN01000001">
    <property type="protein sequence ID" value="KKS33209.1"/>
    <property type="molecule type" value="Genomic_DNA"/>
</dbReference>
<dbReference type="Pfam" id="PF13231">
    <property type="entry name" value="PMT_2"/>
    <property type="match status" value="1"/>
</dbReference>
<dbReference type="Proteomes" id="UP000034160">
    <property type="component" value="Unassembled WGS sequence"/>
</dbReference>
<evidence type="ECO:0000256" key="2">
    <source>
        <dbReference type="ARBA" id="ARBA00022475"/>
    </source>
</evidence>
<accession>A0A0G0Y947</accession>
<dbReference type="STRING" id="1618356.UU93_C0001G0040"/>
<feature type="domain" description="Glycosyltransferase RgtA/B/C/D-like" evidence="9">
    <location>
        <begin position="63"/>
        <end position="206"/>
    </location>
</feature>
<feature type="transmembrane region" description="Helical" evidence="8">
    <location>
        <begin position="12"/>
        <end position="31"/>
    </location>
</feature>
<feature type="transmembrane region" description="Helical" evidence="8">
    <location>
        <begin position="112"/>
        <end position="144"/>
    </location>
</feature>
<feature type="transmembrane region" description="Helical" evidence="8">
    <location>
        <begin position="196"/>
        <end position="215"/>
    </location>
</feature>
<organism evidence="10 11">
    <name type="scientific">Candidatus Amesbacteria bacterium GW2011_GWA2_42_12</name>
    <dbReference type="NCBI Taxonomy" id="1618356"/>
    <lineage>
        <taxon>Bacteria</taxon>
        <taxon>Candidatus Amesiibacteriota</taxon>
    </lineage>
</organism>
<evidence type="ECO:0000256" key="4">
    <source>
        <dbReference type="ARBA" id="ARBA00022679"/>
    </source>
</evidence>
<keyword evidence="2" id="KW-1003">Cell membrane</keyword>
<feature type="transmembrane region" description="Helical" evidence="8">
    <location>
        <begin position="270"/>
        <end position="288"/>
    </location>
</feature>
<evidence type="ECO:0000313" key="10">
    <source>
        <dbReference type="EMBL" id="KKS33209.1"/>
    </source>
</evidence>
<dbReference type="PANTHER" id="PTHR33908">
    <property type="entry name" value="MANNOSYLTRANSFERASE YKCB-RELATED"/>
    <property type="match status" value="1"/>
</dbReference>
<name>A0A0G0Y947_9BACT</name>
<dbReference type="GO" id="GO:0009103">
    <property type="term" value="P:lipopolysaccharide biosynthetic process"/>
    <property type="evidence" value="ECO:0007669"/>
    <property type="project" value="UniProtKB-ARBA"/>
</dbReference>
<evidence type="ECO:0000259" key="9">
    <source>
        <dbReference type="Pfam" id="PF13231"/>
    </source>
</evidence>
<keyword evidence="4" id="KW-0808">Transferase</keyword>